<dbReference type="Pfam" id="PF00149">
    <property type="entry name" value="Metallophos"/>
    <property type="match status" value="1"/>
</dbReference>
<dbReference type="AlphaFoldDB" id="A0A1Y0ITF7"/>
<dbReference type="InterPro" id="IPR051158">
    <property type="entry name" value="Metallophosphoesterase_sf"/>
</dbReference>
<dbReference type="InterPro" id="IPR014578">
    <property type="entry name" value="Pesterase_CT488"/>
</dbReference>
<keyword evidence="2" id="KW-0378">Hydrolase</keyword>
<keyword evidence="3" id="KW-1185">Reference proteome</keyword>
<accession>A0A1Y0ITF7</accession>
<organism evidence="2 3">
    <name type="scientific">Tumebacillus avium</name>
    <dbReference type="NCBI Taxonomy" id="1903704"/>
    <lineage>
        <taxon>Bacteria</taxon>
        <taxon>Bacillati</taxon>
        <taxon>Bacillota</taxon>
        <taxon>Bacilli</taxon>
        <taxon>Bacillales</taxon>
        <taxon>Alicyclobacillaceae</taxon>
        <taxon>Tumebacillus</taxon>
    </lineage>
</organism>
<feature type="domain" description="Calcineurin-like phosphoesterase" evidence="1">
    <location>
        <begin position="1"/>
        <end position="197"/>
    </location>
</feature>
<dbReference type="PIRSF" id="PIRSF033094">
    <property type="entry name" value="Pesterase_CT488"/>
    <property type="match status" value="1"/>
</dbReference>
<reference evidence="3" key="1">
    <citation type="submission" date="2017-05" db="EMBL/GenBank/DDBJ databases">
        <authorList>
            <person name="Sung H."/>
        </authorList>
    </citation>
    <scope>NUCLEOTIDE SEQUENCE [LARGE SCALE GENOMIC DNA]</scope>
    <source>
        <strain evidence="3">AR23208</strain>
    </source>
</reference>
<dbReference type="Gene3D" id="3.60.21.10">
    <property type="match status" value="1"/>
</dbReference>
<dbReference type="EMBL" id="CP021434">
    <property type="protein sequence ID" value="ARU63076.1"/>
    <property type="molecule type" value="Genomic_DNA"/>
</dbReference>
<dbReference type="InterPro" id="IPR004843">
    <property type="entry name" value="Calcineurin-like_PHP"/>
</dbReference>
<name>A0A1Y0ITF7_9BACL</name>
<dbReference type="RefSeq" id="WP_087458423.1">
    <property type="nucleotide sequence ID" value="NZ_CP021434.1"/>
</dbReference>
<evidence type="ECO:0000313" key="2">
    <source>
        <dbReference type="EMBL" id="ARU63076.1"/>
    </source>
</evidence>
<dbReference type="GO" id="GO:0016787">
    <property type="term" value="F:hydrolase activity"/>
    <property type="evidence" value="ECO:0007669"/>
    <property type="project" value="UniProtKB-KW"/>
</dbReference>
<dbReference type="OrthoDB" id="8610138at2"/>
<proteinExistence type="predicted"/>
<dbReference type="KEGG" id="tum:CBW65_20420"/>
<gene>
    <name evidence="2" type="ORF">CBW65_20420</name>
</gene>
<evidence type="ECO:0000313" key="3">
    <source>
        <dbReference type="Proteomes" id="UP000195437"/>
    </source>
</evidence>
<dbReference type="PANTHER" id="PTHR31302">
    <property type="entry name" value="TRANSMEMBRANE PROTEIN WITH METALLOPHOSPHOESTERASE DOMAIN-RELATED"/>
    <property type="match status" value="1"/>
</dbReference>
<dbReference type="Proteomes" id="UP000195437">
    <property type="component" value="Chromosome"/>
</dbReference>
<evidence type="ECO:0000259" key="1">
    <source>
        <dbReference type="Pfam" id="PF00149"/>
    </source>
</evidence>
<sequence>MNIFAIGDLHLSFANPKPMDVFGDNWSDHPEKIRAAWESAVAPDDLVLIPGDISWAMYLEEAKQDLDYVASLPGRKVMIRGNHDYWWASVSKVRKAVDPSIHVLQNDAITIGDVTIAGARGWDCPGGYMFDEHDRKVYEREVLRLQMSLDAAMKQKAKQLYVMLHYPPTNEKHQSSGFLDVLAQYPVDKVIYGHLHGKEGHRHALQGVHHGIEFHLTACDYLDFAPLKLT</sequence>
<dbReference type="InterPro" id="IPR029052">
    <property type="entry name" value="Metallo-depent_PP-like"/>
</dbReference>
<dbReference type="SUPFAM" id="SSF56300">
    <property type="entry name" value="Metallo-dependent phosphatases"/>
    <property type="match status" value="1"/>
</dbReference>
<protein>
    <submittedName>
        <fullName evidence="2">Phosphohydrolase</fullName>
    </submittedName>
</protein>
<dbReference type="PANTHER" id="PTHR31302:SF22">
    <property type="entry name" value="PHOSPHOESTERASE"/>
    <property type="match status" value="1"/>
</dbReference>